<proteinExistence type="predicted"/>
<evidence type="ECO:0000313" key="1">
    <source>
        <dbReference type="EMBL" id="CEG61272.1"/>
    </source>
</evidence>
<evidence type="ECO:0000313" key="2">
    <source>
        <dbReference type="Proteomes" id="UP000032414"/>
    </source>
</evidence>
<organism evidence="1 2">
    <name type="scientific">Legionella micdadei</name>
    <name type="common">Tatlockia micdadei</name>
    <dbReference type="NCBI Taxonomy" id="451"/>
    <lineage>
        <taxon>Bacteria</taxon>
        <taxon>Pseudomonadati</taxon>
        <taxon>Pseudomonadota</taxon>
        <taxon>Gammaproteobacteria</taxon>
        <taxon>Legionellales</taxon>
        <taxon>Legionellaceae</taxon>
        <taxon>Legionella</taxon>
    </lineage>
</organism>
<dbReference type="Proteomes" id="UP000032414">
    <property type="component" value="Chromosome I"/>
</dbReference>
<dbReference type="GO" id="GO:0008237">
    <property type="term" value="F:metallopeptidase activity"/>
    <property type="evidence" value="ECO:0007669"/>
    <property type="project" value="InterPro"/>
</dbReference>
<reference evidence="2" key="1">
    <citation type="submission" date="2014-09" db="EMBL/GenBank/DDBJ databases">
        <authorList>
            <person name="Gomez-Valero L."/>
        </authorList>
    </citation>
    <scope>NUCLEOTIDE SEQUENCE [LARGE SCALE GENOMIC DNA]</scope>
    <source>
        <strain evidence="2">ATCC33218</strain>
    </source>
</reference>
<name>A0A098GH16_LEGMI</name>
<dbReference type="SUPFAM" id="SSF55486">
    <property type="entry name" value="Metalloproteases ('zincins'), catalytic domain"/>
    <property type="match status" value="1"/>
</dbReference>
<dbReference type="OrthoDB" id="5653513at2"/>
<dbReference type="RefSeq" id="WP_058393244.1">
    <property type="nucleotide sequence ID" value="NZ_CP020614.1"/>
</dbReference>
<dbReference type="InterPro" id="IPR024079">
    <property type="entry name" value="MetalloPept_cat_dom_sf"/>
</dbReference>
<accession>A0A098GH16</accession>
<dbReference type="AlphaFoldDB" id="A0A098GH16"/>
<gene>
    <name evidence="1" type="ORF">LMI_1986</name>
</gene>
<sequence length="423" mass="46837">MKEKIDELCAYFSLSEYKAMVFGKWARPLHTSKTTINYTFDIHSMSQELKSELEVSFPNITMSSLPQVSREKVQENLDFWRLACGSTIEFNYVPKLESDQPGITFVASDNIKGAAGITNYNFIPGNDNLLNQVLVCLPSTVKQRVYAHEIGHSLGFLHSHEIETLKNRLMDTPQGLGCSVMGYTRILSSTNNNCTTPTYCGDQPYAIFPGPMDREMCTMLYAFPPYSFTKYANSMFLGFLSGSVEKALSTYLENVNFLKLSPLSANALALTSSSVLYGFMNGQVFNVTNVLAMIELIARNKNESIADLLQIVRVLSVVVTLFMQMYEFYANEDAGNNAIYLSAFLGSSLAGLLLASTVGKVTADLTNGVVDKISSIFGWGVQKSTQIFPGIAHKFGWFGRMFSKGNASEEFELEAENSKGQSI</sequence>
<dbReference type="EMBL" id="LN614830">
    <property type="protein sequence ID" value="CEG61272.1"/>
    <property type="molecule type" value="Genomic_DNA"/>
</dbReference>
<dbReference type="KEGG" id="tmc:LMI_1986"/>
<dbReference type="HOGENOM" id="CLU_648797_0_0_6"/>
<protein>
    <submittedName>
        <fullName evidence="1">Uncharacterized protein</fullName>
    </submittedName>
</protein>
<dbReference type="Gene3D" id="3.40.390.10">
    <property type="entry name" value="Collagenase (Catalytic Domain)"/>
    <property type="match status" value="1"/>
</dbReference>